<accession>A0A392UL08</accession>
<organism evidence="1 2">
    <name type="scientific">Trifolium medium</name>
    <dbReference type="NCBI Taxonomy" id="97028"/>
    <lineage>
        <taxon>Eukaryota</taxon>
        <taxon>Viridiplantae</taxon>
        <taxon>Streptophyta</taxon>
        <taxon>Embryophyta</taxon>
        <taxon>Tracheophyta</taxon>
        <taxon>Spermatophyta</taxon>
        <taxon>Magnoliopsida</taxon>
        <taxon>eudicotyledons</taxon>
        <taxon>Gunneridae</taxon>
        <taxon>Pentapetalae</taxon>
        <taxon>rosids</taxon>
        <taxon>fabids</taxon>
        <taxon>Fabales</taxon>
        <taxon>Fabaceae</taxon>
        <taxon>Papilionoideae</taxon>
        <taxon>50 kb inversion clade</taxon>
        <taxon>NPAAA clade</taxon>
        <taxon>Hologalegina</taxon>
        <taxon>IRL clade</taxon>
        <taxon>Trifolieae</taxon>
        <taxon>Trifolium</taxon>
    </lineage>
</organism>
<sequence length="43" mass="4733">VRAAGFDEDDAVDVVLPQTLILVQSVVSTPPFHPLWSLNDQGW</sequence>
<feature type="non-terminal residue" evidence="1">
    <location>
        <position position="1"/>
    </location>
</feature>
<evidence type="ECO:0000313" key="1">
    <source>
        <dbReference type="EMBL" id="MCI74319.1"/>
    </source>
</evidence>
<dbReference type="AlphaFoldDB" id="A0A392UL08"/>
<protein>
    <submittedName>
        <fullName evidence="1">Uncharacterized protein</fullName>
    </submittedName>
</protein>
<comment type="caution">
    <text evidence="1">The sequence shown here is derived from an EMBL/GenBank/DDBJ whole genome shotgun (WGS) entry which is preliminary data.</text>
</comment>
<dbReference type="Proteomes" id="UP000265520">
    <property type="component" value="Unassembled WGS sequence"/>
</dbReference>
<reference evidence="1 2" key="1">
    <citation type="journal article" date="2018" name="Front. Plant Sci.">
        <title>Red Clover (Trifolium pratense) and Zigzag Clover (T. medium) - A Picture of Genomic Similarities and Differences.</title>
        <authorList>
            <person name="Dluhosova J."/>
            <person name="Istvanek J."/>
            <person name="Nedelnik J."/>
            <person name="Repkova J."/>
        </authorList>
    </citation>
    <scope>NUCLEOTIDE SEQUENCE [LARGE SCALE GENOMIC DNA]</scope>
    <source>
        <strain evidence="2">cv. 10/8</strain>
        <tissue evidence="1">Leaf</tissue>
    </source>
</reference>
<evidence type="ECO:0000313" key="2">
    <source>
        <dbReference type="Proteomes" id="UP000265520"/>
    </source>
</evidence>
<name>A0A392UL08_9FABA</name>
<keyword evidence="2" id="KW-1185">Reference proteome</keyword>
<proteinExistence type="predicted"/>
<dbReference type="EMBL" id="LXQA010858100">
    <property type="protein sequence ID" value="MCI74319.1"/>
    <property type="molecule type" value="Genomic_DNA"/>
</dbReference>